<dbReference type="InterPro" id="IPR005650">
    <property type="entry name" value="BlaI_family"/>
</dbReference>
<dbReference type="InterPro" id="IPR036390">
    <property type="entry name" value="WH_DNA-bd_sf"/>
</dbReference>
<protein>
    <submittedName>
        <fullName evidence="5">BlaI/MecI/CopY family transcriptional regulator</fullName>
    </submittedName>
</protein>
<gene>
    <name evidence="5" type="ORF">H9966_02150</name>
</gene>
<evidence type="ECO:0000256" key="4">
    <source>
        <dbReference type="ARBA" id="ARBA00023163"/>
    </source>
</evidence>
<dbReference type="GO" id="GO:0045892">
    <property type="term" value="P:negative regulation of DNA-templated transcription"/>
    <property type="evidence" value="ECO:0007669"/>
    <property type="project" value="InterPro"/>
</dbReference>
<keyword evidence="4" id="KW-0804">Transcription</keyword>
<sequence>MKPLTNKEEEIMNHYWEHGEMQIRELQNLYDDPKPHVNTLSTLVHILEDKGFLGHEAITQRCYKYFPKLSRDDYRRGTLGNVVNKFFGRSYMNVVSTLVKDEKISLDDLRELIKQVESNPKQ</sequence>
<dbReference type="AlphaFoldDB" id="A0A9D2JW16"/>
<evidence type="ECO:0000256" key="2">
    <source>
        <dbReference type="ARBA" id="ARBA00023015"/>
    </source>
</evidence>
<dbReference type="Gene3D" id="1.10.10.10">
    <property type="entry name" value="Winged helix-like DNA-binding domain superfamily/Winged helix DNA-binding domain"/>
    <property type="match status" value="1"/>
</dbReference>
<dbReference type="Pfam" id="PF03965">
    <property type="entry name" value="Penicillinase_R"/>
    <property type="match status" value="1"/>
</dbReference>
<dbReference type="InterPro" id="IPR036388">
    <property type="entry name" value="WH-like_DNA-bd_sf"/>
</dbReference>
<comment type="caution">
    <text evidence="5">The sequence shown here is derived from an EMBL/GenBank/DDBJ whole genome shotgun (WGS) entry which is preliminary data.</text>
</comment>
<evidence type="ECO:0000256" key="3">
    <source>
        <dbReference type="ARBA" id="ARBA00023125"/>
    </source>
</evidence>
<keyword evidence="3" id="KW-0238">DNA-binding</keyword>
<dbReference type="GO" id="GO:0003677">
    <property type="term" value="F:DNA binding"/>
    <property type="evidence" value="ECO:0007669"/>
    <property type="project" value="UniProtKB-KW"/>
</dbReference>
<dbReference type="SUPFAM" id="SSF46785">
    <property type="entry name" value="Winged helix' DNA-binding domain"/>
    <property type="match status" value="1"/>
</dbReference>
<keyword evidence="2" id="KW-0805">Transcription regulation</keyword>
<dbReference type="EMBL" id="DXBE01000020">
    <property type="protein sequence ID" value="HIZ68677.1"/>
    <property type="molecule type" value="Genomic_DNA"/>
</dbReference>
<dbReference type="Gene3D" id="1.10.4040.10">
    <property type="entry name" value="Penicillinase repressor domain"/>
    <property type="match status" value="1"/>
</dbReference>
<evidence type="ECO:0000313" key="5">
    <source>
        <dbReference type="EMBL" id="HIZ68677.1"/>
    </source>
</evidence>
<accession>A0A9D2JW16</accession>
<dbReference type="Proteomes" id="UP000824055">
    <property type="component" value="Unassembled WGS sequence"/>
</dbReference>
<comment type="similarity">
    <text evidence="1">Belongs to the BlaI transcriptional regulatory family.</text>
</comment>
<organism evidence="5 6">
    <name type="scientific">Candidatus Prevotella avicola</name>
    <dbReference type="NCBI Taxonomy" id="2838738"/>
    <lineage>
        <taxon>Bacteria</taxon>
        <taxon>Pseudomonadati</taxon>
        <taxon>Bacteroidota</taxon>
        <taxon>Bacteroidia</taxon>
        <taxon>Bacteroidales</taxon>
        <taxon>Prevotellaceae</taxon>
        <taxon>Prevotella</taxon>
    </lineage>
</organism>
<reference evidence="5" key="2">
    <citation type="submission" date="2021-04" db="EMBL/GenBank/DDBJ databases">
        <authorList>
            <person name="Gilroy R."/>
        </authorList>
    </citation>
    <scope>NUCLEOTIDE SEQUENCE</scope>
    <source>
        <strain evidence="5">ChiHecec3B27-8219</strain>
    </source>
</reference>
<dbReference type="PIRSF" id="PIRSF019455">
    <property type="entry name" value="CopR_AtkY"/>
    <property type="match status" value="1"/>
</dbReference>
<reference evidence="5" key="1">
    <citation type="journal article" date="2021" name="PeerJ">
        <title>Extensive microbial diversity within the chicken gut microbiome revealed by metagenomics and culture.</title>
        <authorList>
            <person name="Gilroy R."/>
            <person name="Ravi A."/>
            <person name="Getino M."/>
            <person name="Pursley I."/>
            <person name="Horton D.L."/>
            <person name="Alikhan N.F."/>
            <person name="Baker D."/>
            <person name="Gharbi K."/>
            <person name="Hall N."/>
            <person name="Watson M."/>
            <person name="Adriaenssens E.M."/>
            <person name="Foster-Nyarko E."/>
            <person name="Jarju S."/>
            <person name="Secka A."/>
            <person name="Antonio M."/>
            <person name="Oren A."/>
            <person name="Chaudhuri R.R."/>
            <person name="La Ragione R."/>
            <person name="Hildebrand F."/>
            <person name="Pallen M.J."/>
        </authorList>
    </citation>
    <scope>NUCLEOTIDE SEQUENCE</scope>
    <source>
        <strain evidence="5">ChiHecec3B27-8219</strain>
    </source>
</reference>
<name>A0A9D2JW16_9BACT</name>
<evidence type="ECO:0000256" key="1">
    <source>
        <dbReference type="ARBA" id="ARBA00011046"/>
    </source>
</evidence>
<proteinExistence type="inferred from homology"/>
<evidence type="ECO:0000313" key="6">
    <source>
        <dbReference type="Proteomes" id="UP000824055"/>
    </source>
</evidence>